<keyword evidence="3" id="KW-1185">Reference proteome</keyword>
<reference evidence="2 3" key="1">
    <citation type="journal article" date="2006" name="Science">
        <title>Phytophthora genome sequences uncover evolutionary origins and mechanisms of pathogenesis.</title>
        <authorList>
            <person name="Tyler B.M."/>
            <person name="Tripathy S."/>
            <person name="Zhang X."/>
            <person name="Dehal P."/>
            <person name="Jiang R.H."/>
            <person name="Aerts A."/>
            <person name="Arredondo F.D."/>
            <person name="Baxter L."/>
            <person name="Bensasson D."/>
            <person name="Beynon J.L."/>
            <person name="Chapman J."/>
            <person name="Damasceno C.M."/>
            <person name="Dorrance A.E."/>
            <person name="Dou D."/>
            <person name="Dickerman A.W."/>
            <person name="Dubchak I.L."/>
            <person name="Garbelotto M."/>
            <person name="Gijzen M."/>
            <person name="Gordon S.G."/>
            <person name="Govers F."/>
            <person name="Grunwald N.J."/>
            <person name="Huang W."/>
            <person name="Ivors K.L."/>
            <person name="Jones R.W."/>
            <person name="Kamoun S."/>
            <person name="Krampis K."/>
            <person name="Lamour K.H."/>
            <person name="Lee M.K."/>
            <person name="McDonald W.H."/>
            <person name="Medina M."/>
            <person name="Meijer H.J."/>
            <person name="Nordberg E.K."/>
            <person name="Maclean D.J."/>
            <person name="Ospina-Giraldo M.D."/>
            <person name="Morris P.F."/>
            <person name="Phuntumart V."/>
            <person name="Putnam N.H."/>
            <person name="Rash S."/>
            <person name="Rose J.K."/>
            <person name="Sakihama Y."/>
            <person name="Salamov A.A."/>
            <person name="Savidor A."/>
            <person name="Scheuring C.F."/>
            <person name="Smith B.M."/>
            <person name="Sobral B.W."/>
            <person name="Terry A."/>
            <person name="Torto-Alalibo T.A."/>
            <person name="Win J."/>
            <person name="Xu Z."/>
            <person name="Zhang H."/>
            <person name="Grigoriev I.V."/>
            <person name="Rokhsar D.S."/>
            <person name="Boore J.L."/>
        </authorList>
    </citation>
    <scope>NUCLEOTIDE SEQUENCE [LARGE SCALE GENOMIC DNA]</scope>
    <source>
        <strain evidence="2 3">P6497</strain>
    </source>
</reference>
<protein>
    <recommendedName>
        <fullName evidence="4">RxLR effector protein</fullName>
    </recommendedName>
</protein>
<feature type="signal peptide" evidence="1">
    <location>
        <begin position="1"/>
        <end position="21"/>
    </location>
</feature>
<feature type="chain" id="PRO_5003473095" description="RxLR effector protein" evidence="1">
    <location>
        <begin position="22"/>
        <end position="165"/>
    </location>
</feature>
<accession>G5A8H1</accession>
<dbReference type="InParanoid" id="G5A8H1"/>
<name>G5A8H1_PHYSP</name>
<sequence>MRWFTWAVLTVLAAVLAASNATSLDLGQNTAADTTSDSQNDSDAYGKRYLAGVVDSPQVDYVKEERNVLSSGVSTLISKLKRSVRKLKLHYEDLRKKRFLTKMEVMFKAGTTPEKLADLYGSTKKVKLQTEFRQFYKWRSGWTEQAQKYPKPGNLKAIPKLERLG</sequence>
<dbReference type="Proteomes" id="UP000002640">
    <property type="component" value="Unassembled WGS sequence"/>
</dbReference>
<evidence type="ECO:0000256" key="1">
    <source>
        <dbReference type="SAM" id="SignalP"/>
    </source>
</evidence>
<dbReference type="GeneID" id="20642674"/>
<proteinExistence type="predicted"/>
<evidence type="ECO:0000313" key="2">
    <source>
        <dbReference type="EMBL" id="EGZ08197.1"/>
    </source>
</evidence>
<evidence type="ECO:0008006" key="4">
    <source>
        <dbReference type="Google" id="ProtNLM"/>
    </source>
</evidence>
<keyword evidence="1" id="KW-0732">Signal</keyword>
<evidence type="ECO:0000313" key="3">
    <source>
        <dbReference type="Proteomes" id="UP000002640"/>
    </source>
</evidence>
<dbReference type="RefSeq" id="XP_009536369.1">
    <property type="nucleotide sequence ID" value="XM_009538074.1"/>
</dbReference>
<gene>
    <name evidence="2" type="ORF">PHYSODRAFT_306225</name>
</gene>
<dbReference type="AlphaFoldDB" id="G5A8H1"/>
<dbReference type="KEGG" id="psoj:PHYSODRAFT_306225"/>
<dbReference type="EMBL" id="JH159161">
    <property type="protein sequence ID" value="EGZ08197.1"/>
    <property type="molecule type" value="Genomic_DNA"/>
</dbReference>
<organism evidence="2 3">
    <name type="scientific">Phytophthora sojae (strain P6497)</name>
    <name type="common">Soybean stem and root rot agent</name>
    <name type="synonym">Phytophthora megasperma f. sp. glycines</name>
    <dbReference type="NCBI Taxonomy" id="1094619"/>
    <lineage>
        <taxon>Eukaryota</taxon>
        <taxon>Sar</taxon>
        <taxon>Stramenopiles</taxon>
        <taxon>Oomycota</taxon>
        <taxon>Peronosporomycetes</taxon>
        <taxon>Peronosporales</taxon>
        <taxon>Peronosporaceae</taxon>
        <taxon>Phytophthora</taxon>
    </lineage>
</organism>